<keyword evidence="1" id="KW-0732">Signal</keyword>
<evidence type="ECO:0000313" key="3">
    <source>
        <dbReference type="EMBL" id="MUG24201.1"/>
    </source>
</evidence>
<evidence type="ECO:0008006" key="6">
    <source>
        <dbReference type="Google" id="ProtNLM"/>
    </source>
</evidence>
<name>A0A090Y430_PAEMA</name>
<dbReference type="HOGENOM" id="CLU_902668_0_0_9"/>
<dbReference type="EMBL" id="JMQA01000053">
    <property type="protein sequence ID" value="KFM92981.1"/>
    <property type="molecule type" value="Genomic_DNA"/>
</dbReference>
<dbReference type="Proteomes" id="UP000442469">
    <property type="component" value="Unassembled WGS sequence"/>
</dbReference>
<dbReference type="OrthoDB" id="2644333at2"/>
<feature type="chain" id="PRO_5035986350" description="DUF4367 domain-containing protein" evidence="1">
    <location>
        <begin position="23"/>
        <end position="273"/>
    </location>
</feature>
<dbReference type="STRING" id="44252.DJ90_2880"/>
<dbReference type="GeneID" id="77008577"/>
<reference evidence="2 4" key="1">
    <citation type="submission" date="2014-04" db="EMBL/GenBank/DDBJ databases">
        <authorList>
            <person name="Bishop-Lilly K.A."/>
            <person name="Broomall S.M."/>
            <person name="Chain P.S."/>
            <person name="Chertkov O."/>
            <person name="Coyne S.R."/>
            <person name="Daligault H.E."/>
            <person name="Davenport K.W."/>
            <person name="Erkkila T."/>
            <person name="Frey K.G."/>
            <person name="Gibbons H.S."/>
            <person name="Gu W."/>
            <person name="Jaissle J."/>
            <person name="Johnson S.L."/>
            <person name="Koroleva G.I."/>
            <person name="Ladner J.T."/>
            <person name="Lo C.-C."/>
            <person name="Minogue T.D."/>
            <person name="Munk C."/>
            <person name="Palacios G.F."/>
            <person name="Redden C.L."/>
            <person name="Rosenzweig C.N."/>
            <person name="Scholz M.B."/>
            <person name="Teshima H."/>
            <person name="Xu Y."/>
        </authorList>
    </citation>
    <scope>NUCLEOTIDE SEQUENCE [LARGE SCALE GENOMIC DNA]</scope>
    <source>
        <strain evidence="2 4">8244</strain>
    </source>
</reference>
<keyword evidence="4" id="KW-1185">Reference proteome</keyword>
<dbReference type="AlphaFoldDB" id="A0A090Y430"/>
<evidence type="ECO:0000313" key="4">
    <source>
        <dbReference type="Proteomes" id="UP000029278"/>
    </source>
</evidence>
<evidence type="ECO:0000313" key="5">
    <source>
        <dbReference type="Proteomes" id="UP000442469"/>
    </source>
</evidence>
<dbReference type="RefSeq" id="WP_036624554.1">
    <property type="nucleotide sequence ID" value="NZ_BGML01000001.1"/>
</dbReference>
<proteinExistence type="predicted"/>
<organism evidence="2 4">
    <name type="scientific">Paenibacillus macerans</name>
    <name type="common">Bacillus macerans</name>
    <dbReference type="NCBI Taxonomy" id="44252"/>
    <lineage>
        <taxon>Bacteria</taxon>
        <taxon>Bacillati</taxon>
        <taxon>Bacillota</taxon>
        <taxon>Bacilli</taxon>
        <taxon>Bacillales</taxon>
        <taxon>Paenibacillaceae</taxon>
        <taxon>Paenibacillus</taxon>
    </lineage>
</organism>
<dbReference type="Proteomes" id="UP000029278">
    <property type="component" value="Unassembled WGS sequence"/>
</dbReference>
<reference evidence="3 5" key="2">
    <citation type="submission" date="2019-11" db="EMBL/GenBank/DDBJ databases">
        <title>Draft genome sequences of five Paenibacillus species of dairy origin.</title>
        <authorList>
            <person name="Olajide A.M."/>
            <person name="Chen S."/>
            <person name="Lapointe G."/>
        </authorList>
    </citation>
    <scope>NUCLEOTIDE SEQUENCE [LARGE SCALE GENOMIC DNA]</scope>
    <source>
        <strain evidence="3 5">3CT49</strain>
    </source>
</reference>
<evidence type="ECO:0000313" key="2">
    <source>
        <dbReference type="EMBL" id="KFM92981.1"/>
    </source>
</evidence>
<evidence type="ECO:0000256" key="1">
    <source>
        <dbReference type="SAM" id="SignalP"/>
    </source>
</evidence>
<accession>A0A090Y430</accession>
<gene>
    <name evidence="2" type="ORF">DJ90_2880</name>
    <name evidence="3" type="ORF">GNQ08_17585</name>
</gene>
<sequence>MKRKIGLLVLAGMLLTVSAAAAAPKTSYTLKNKAGEVVVEAKTLDKSSPDYKAPSMDEQIRSLTVESLADKQLKEGTAAIFYVVENNPDKKIDIEYKSINYTNLSQFRKKMAKQPVKILDQLSGNYKFQHADVSFFPVLYQKPLTPKEEAATAEKLLKQAEEAGQDYAMMPIKVSNDYWRINSTYKKGKHDIRVTISKTPEKQTIWIPEDDDSKREKIKVKGVEMIYTDFGSGKNIQWIYDVPSSKAAVHYHIEAINPISKNQLTKLAEAYLK</sequence>
<dbReference type="PATRIC" id="fig|44252.3.peg.6186"/>
<comment type="caution">
    <text evidence="2">The sequence shown here is derived from an EMBL/GenBank/DDBJ whole genome shotgun (WGS) entry which is preliminary data.</text>
</comment>
<protein>
    <recommendedName>
        <fullName evidence="6">DUF4367 domain-containing protein</fullName>
    </recommendedName>
</protein>
<dbReference type="EMBL" id="WNZZ01000013">
    <property type="protein sequence ID" value="MUG24201.1"/>
    <property type="molecule type" value="Genomic_DNA"/>
</dbReference>
<feature type="signal peptide" evidence="1">
    <location>
        <begin position="1"/>
        <end position="22"/>
    </location>
</feature>